<keyword evidence="2 4" id="KW-0808">Transferase</keyword>
<dbReference type="PANTHER" id="PTHR13778">
    <property type="entry name" value="GLYCOSYLTRANSFERASE 8 DOMAIN-CONTAINING PROTEIN"/>
    <property type="match status" value="1"/>
</dbReference>
<dbReference type="GO" id="GO:0046872">
    <property type="term" value="F:metal ion binding"/>
    <property type="evidence" value="ECO:0007669"/>
    <property type="project" value="UniProtKB-KW"/>
</dbReference>
<dbReference type="InterPro" id="IPR002495">
    <property type="entry name" value="Glyco_trans_8"/>
</dbReference>
<evidence type="ECO:0000256" key="1">
    <source>
        <dbReference type="ARBA" id="ARBA00022676"/>
    </source>
</evidence>
<dbReference type="PANTHER" id="PTHR13778:SF47">
    <property type="entry name" value="LIPOPOLYSACCHARIDE 1,3-GALACTOSYLTRANSFERASE"/>
    <property type="match status" value="1"/>
</dbReference>
<dbReference type="CDD" id="cd04194">
    <property type="entry name" value="GT8_A4GalT_like"/>
    <property type="match status" value="1"/>
</dbReference>
<dbReference type="GO" id="GO:0016757">
    <property type="term" value="F:glycosyltransferase activity"/>
    <property type="evidence" value="ECO:0007669"/>
    <property type="project" value="UniProtKB-KW"/>
</dbReference>
<dbReference type="Pfam" id="PF01501">
    <property type="entry name" value="Glyco_transf_8"/>
    <property type="match status" value="1"/>
</dbReference>
<dbReference type="Gene3D" id="3.90.550.10">
    <property type="entry name" value="Spore Coat Polysaccharide Biosynthesis Protein SpsA, Chain A"/>
    <property type="match status" value="1"/>
</dbReference>
<dbReference type="AlphaFoldDB" id="A0A412MDW2"/>
<protein>
    <submittedName>
        <fullName evidence="4">Glycosyltransferase family 8 protein</fullName>
    </submittedName>
</protein>
<organism evidence="4 5">
    <name type="scientific">Dorea formicigenerans</name>
    <dbReference type="NCBI Taxonomy" id="39486"/>
    <lineage>
        <taxon>Bacteria</taxon>
        <taxon>Bacillati</taxon>
        <taxon>Bacillota</taxon>
        <taxon>Clostridia</taxon>
        <taxon>Lachnospirales</taxon>
        <taxon>Lachnospiraceae</taxon>
        <taxon>Dorea</taxon>
    </lineage>
</organism>
<name>A0A412MDW2_9FIRM</name>
<proteinExistence type="predicted"/>
<evidence type="ECO:0000256" key="2">
    <source>
        <dbReference type="ARBA" id="ARBA00022679"/>
    </source>
</evidence>
<comment type="caution">
    <text evidence="4">The sequence shown here is derived from an EMBL/GenBank/DDBJ whole genome shotgun (WGS) entry which is preliminary data.</text>
</comment>
<dbReference type="InterPro" id="IPR050748">
    <property type="entry name" value="Glycosyltrans_8_dom-fam"/>
</dbReference>
<dbReference type="SUPFAM" id="SSF53448">
    <property type="entry name" value="Nucleotide-diphospho-sugar transferases"/>
    <property type="match status" value="1"/>
</dbReference>
<accession>A0A412MDW2</accession>
<evidence type="ECO:0000313" key="4">
    <source>
        <dbReference type="EMBL" id="RGT09445.1"/>
    </source>
</evidence>
<sequence length="330" mass="39406">MNILYTTNDKFVAKVAASICSVFENNKQEKDICIYIIGQGISKENIHRFDKLQSKYNRRIEILEMKEVSDYLDFSFDTNGWNPIVLARLLLDKFLPEEVEKVLYIDGDTINLASLAELWQFDLQEKVLGGCIEATVSKKQKIYLGMEKIPYINAGVLLIDLKKWREEETGKRVLQFYQANNGNLFANDQDAINGSLKGKIYYLPPKYNFYNIYWFYNYKTLKKLMGKADYYTKEVYNESVNNPAIIHYLGEERPWRKGNHHKYKKEYVKYLKLTPWKNEPEENGWETYFKCWDIFNRIVRPFPMLRYRIINGLIPFFMKWRKKQLKKERA</sequence>
<dbReference type="RefSeq" id="WP_118145155.1">
    <property type="nucleotide sequence ID" value="NZ_QRWH01000005.1"/>
</dbReference>
<gene>
    <name evidence="4" type="ORF">DWX53_07085</name>
</gene>
<keyword evidence="3" id="KW-0479">Metal-binding</keyword>
<reference evidence="4 5" key="1">
    <citation type="submission" date="2018-08" db="EMBL/GenBank/DDBJ databases">
        <title>A genome reference for cultivated species of the human gut microbiota.</title>
        <authorList>
            <person name="Zou Y."/>
            <person name="Xue W."/>
            <person name="Luo G."/>
        </authorList>
    </citation>
    <scope>NUCLEOTIDE SEQUENCE [LARGE SCALE GENOMIC DNA]</scope>
    <source>
        <strain evidence="4 5">AF19-4AC</strain>
    </source>
</reference>
<keyword evidence="1" id="KW-0328">Glycosyltransferase</keyword>
<dbReference type="Proteomes" id="UP000283630">
    <property type="component" value="Unassembled WGS sequence"/>
</dbReference>
<evidence type="ECO:0000313" key="5">
    <source>
        <dbReference type="Proteomes" id="UP000283630"/>
    </source>
</evidence>
<evidence type="ECO:0000256" key="3">
    <source>
        <dbReference type="ARBA" id="ARBA00022723"/>
    </source>
</evidence>
<dbReference type="InterPro" id="IPR029044">
    <property type="entry name" value="Nucleotide-diphossugar_trans"/>
</dbReference>
<dbReference type="EMBL" id="QRWH01000005">
    <property type="protein sequence ID" value="RGT09445.1"/>
    <property type="molecule type" value="Genomic_DNA"/>
</dbReference>